<dbReference type="CDD" id="cd03884">
    <property type="entry name" value="M20_bAS"/>
    <property type="match status" value="1"/>
</dbReference>
<comment type="caution">
    <text evidence="10">The sequence shown here is derived from an EMBL/GenBank/DDBJ whole genome shotgun (WGS) entry which is preliminary data.</text>
</comment>
<evidence type="ECO:0000256" key="3">
    <source>
        <dbReference type="ARBA" id="ARBA00011738"/>
    </source>
</evidence>
<feature type="binding site" evidence="8">
    <location>
        <position position="269"/>
    </location>
    <ligand>
        <name>allantoate</name>
        <dbReference type="ChEBI" id="CHEBI:17536"/>
    </ligand>
</feature>
<evidence type="ECO:0000259" key="9">
    <source>
        <dbReference type="Pfam" id="PF07687"/>
    </source>
</evidence>
<dbReference type="InterPro" id="IPR001261">
    <property type="entry name" value="ArgE/DapE_CS"/>
</dbReference>
<dbReference type="InterPro" id="IPR010158">
    <property type="entry name" value="Amidase_Cbmase"/>
</dbReference>
<comment type="subunit">
    <text evidence="3">Homodimer.</text>
</comment>
<dbReference type="InterPro" id="IPR036264">
    <property type="entry name" value="Bact_exopeptidase_dim_dom"/>
</dbReference>
<keyword evidence="11" id="KW-1185">Reference proteome</keyword>
<evidence type="ECO:0000313" key="11">
    <source>
        <dbReference type="Proteomes" id="UP000557717"/>
    </source>
</evidence>
<accession>A0A840V7H4</accession>
<feature type="binding site" evidence="7">
    <location>
        <position position="123"/>
    </location>
    <ligand>
        <name>Zn(2+)</name>
        <dbReference type="ChEBI" id="CHEBI:29105"/>
        <label>2</label>
    </ligand>
</feature>
<dbReference type="AlphaFoldDB" id="A0A840V7H4"/>
<feature type="binding site" evidence="7">
    <location>
        <position position="79"/>
    </location>
    <ligand>
        <name>Zn(2+)</name>
        <dbReference type="ChEBI" id="CHEBI:29105"/>
        <label>1</label>
    </ligand>
</feature>
<keyword evidence="6" id="KW-0464">Manganese</keyword>
<dbReference type="EMBL" id="JACHFD010000007">
    <property type="protein sequence ID" value="MBB5351534.1"/>
    <property type="molecule type" value="Genomic_DNA"/>
</dbReference>
<keyword evidence="5 10" id="KW-0378">Hydrolase</keyword>
<dbReference type="PROSITE" id="PS00758">
    <property type="entry name" value="ARGE_DAPE_CPG2_1"/>
    <property type="match status" value="1"/>
</dbReference>
<dbReference type="PANTHER" id="PTHR32494">
    <property type="entry name" value="ALLANTOATE DEIMINASE-RELATED"/>
    <property type="match status" value="1"/>
</dbReference>
<feature type="domain" description="Peptidase M20 dimerisation" evidence="9">
    <location>
        <begin position="207"/>
        <end position="304"/>
    </location>
</feature>
<dbReference type="GO" id="GO:0047652">
    <property type="term" value="F:allantoate deiminase activity"/>
    <property type="evidence" value="ECO:0007669"/>
    <property type="project" value="UniProtKB-EC"/>
</dbReference>
<dbReference type="Pfam" id="PF07687">
    <property type="entry name" value="M20_dimer"/>
    <property type="match status" value="1"/>
</dbReference>
<comment type="similarity">
    <text evidence="2">Belongs to the peptidase M20 family.</text>
</comment>
<dbReference type="Gene3D" id="3.30.70.360">
    <property type="match status" value="1"/>
</dbReference>
<evidence type="ECO:0000256" key="7">
    <source>
        <dbReference type="PIRSR" id="PIRSR001235-1"/>
    </source>
</evidence>
<dbReference type="GO" id="GO:0046872">
    <property type="term" value="F:metal ion binding"/>
    <property type="evidence" value="ECO:0007669"/>
    <property type="project" value="UniProtKB-KW"/>
</dbReference>
<dbReference type="NCBIfam" id="TIGR01879">
    <property type="entry name" value="hydantase"/>
    <property type="match status" value="1"/>
</dbReference>
<dbReference type="SUPFAM" id="SSF55031">
    <property type="entry name" value="Bacterial exopeptidase dimerisation domain"/>
    <property type="match status" value="1"/>
</dbReference>
<evidence type="ECO:0000256" key="4">
    <source>
        <dbReference type="ARBA" id="ARBA00022723"/>
    </source>
</evidence>
<comment type="cofactor">
    <cofactor evidence="1">
        <name>Mn(2+)</name>
        <dbReference type="ChEBI" id="CHEBI:29035"/>
    </cofactor>
</comment>
<dbReference type="Gene3D" id="3.40.630.10">
    <property type="entry name" value="Zn peptidases"/>
    <property type="match status" value="1"/>
</dbReference>
<organism evidence="10 11">
    <name type="scientific">Haloferula luteola</name>
    <dbReference type="NCBI Taxonomy" id="595692"/>
    <lineage>
        <taxon>Bacteria</taxon>
        <taxon>Pseudomonadati</taxon>
        <taxon>Verrucomicrobiota</taxon>
        <taxon>Verrucomicrobiia</taxon>
        <taxon>Verrucomicrobiales</taxon>
        <taxon>Verrucomicrobiaceae</taxon>
        <taxon>Haloferula</taxon>
    </lineage>
</organism>
<dbReference type="Proteomes" id="UP000557717">
    <property type="component" value="Unassembled WGS sequence"/>
</dbReference>
<dbReference type="RefSeq" id="WP_184017786.1">
    <property type="nucleotide sequence ID" value="NZ_JACHFD010000007.1"/>
</dbReference>
<dbReference type="SUPFAM" id="SSF53187">
    <property type="entry name" value="Zn-dependent exopeptidases"/>
    <property type="match status" value="1"/>
</dbReference>
<dbReference type="InterPro" id="IPR002933">
    <property type="entry name" value="Peptidase_M20"/>
</dbReference>
<evidence type="ECO:0000256" key="1">
    <source>
        <dbReference type="ARBA" id="ARBA00001936"/>
    </source>
</evidence>
<feature type="binding site" evidence="7">
    <location>
        <position position="376"/>
    </location>
    <ligand>
        <name>Zn(2+)</name>
        <dbReference type="ChEBI" id="CHEBI:29105"/>
        <label>2</label>
    </ligand>
</feature>
<keyword evidence="4 7" id="KW-0479">Metal-binding</keyword>
<dbReference type="Pfam" id="PF01546">
    <property type="entry name" value="Peptidase_M20"/>
    <property type="match status" value="1"/>
</dbReference>
<dbReference type="EC" id="3.5.3.9" evidence="10"/>
<reference evidence="10 11" key="1">
    <citation type="submission" date="2020-08" db="EMBL/GenBank/DDBJ databases">
        <title>Genomic Encyclopedia of Type Strains, Phase IV (KMG-IV): sequencing the most valuable type-strain genomes for metagenomic binning, comparative biology and taxonomic classification.</title>
        <authorList>
            <person name="Goeker M."/>
        </authorList>
    </citation>
    <scope>NUCLEOTIDE SEQUENCE [LARGE SCALE GENOMIC DNA]</scope>
    <source>
        <strain evidence="10 11">YC6886</strain>
    </source>
</reference>
<feature type="binding site" evidence="8">
    <location>
        <position position="210"/>
    </location>
    <ligand>
        <name>allantoate</name>
        <dbReference type="ChEBI" id="CHEBI:17536"/>
    </ligand>
</feature>
<gene>
    <name evidence="10" type="ORF">HNR46_001771</name>
</gene>
<feature type="binding site" evidence="7">
    <location>
        <position position="90"/>
    </location>
    <ligand>
        <name>Zn(2+)</name>
        <dbReference type="ChEBI" id="CHEBI:29105"/>
        <label>1</label>
    </ligand>
</feature>
<dbReference type="InterPro" id="IPR011650">
    <property type="entry name" value="Peptidase_M20_dimer"/>
</dbReference>
<evidence type="ECO:0000256" key="6">
    <source>
        <dbReference type="ARBA" id="ARBA00023211"/>
    </source>
</evidence>
<comment type="cofactor">
    <cofactor evidence="7">
        <name>Zn(2+)</name>
        <dbReference type="ChEBI" id="CHEBI:29105"/>
    </cofactor>
    <text evidence="7">Binds 2 Zn(2+) ions per subunit.</text>
</comment>
<sequence>MTEAGQRAVERLEALGRISDDPHFLLRTFLSPASRQAGDQVMEWMRAIGMSTDRARDGTLRGILPGSQPTARPLLLGSHLDTVKDAGKYDGPLGILTALAALETLGNQSLPFPVHLLAFSDEEGVRFHTTYLGSRSLAGPLDSETLAQRDASGTTVAAALAHEGFDDGVEISYSSDSILGYVEAHIEQGRVLEEAGEALGVVSAIAGQSRLTLTLTGRTDHAGTTPMPLRRDALAAAAECILHIEAQARAHPPLVATVGTLHLHPSVSNSIPGFASLSLDFRHPDPVEHRLLLARLHDTLHEVASRRELTLNWSIVQENPPVPCDPLLTRHLAEAIEQEFGICRTLVSGAGHDGVAISALGPIAMLMVRCRDGLSHHPDEFASPEDIEATIRVLVRFLKSLANT</sequence>
<evidence type="ECO:0000256" key="5">
    <source>
        <dbReference type="ARBA" id="ARBA00022801"/>
    </source>
</evidence>
<dbReference type="PIRSF" id="PIRSF001235">
    <property type="entry name" value="Amidase_carbamoylase"/>
    <property type="match status" value="1"/>
</dbReference>
<dbReference type="PANTHER" id="PTHR32494:SF19">
    <property type="entry name" value="ALLANTOATE DEIMINASE-RELATED"/>
    <property type="match status" value="1"/>
</dbReference>
<feature type="binding site" evidence="7">
    <location>
        <position position="90"/>
    </location>
    <ligand>
        <name>Zn(2+)</name>
        <dbReference type="ChEBI" id="CHEBI:29105"/>
        <label>2</label>
    </ligand>
</feature>
<evidence type="ECO:0000313" key="10">
    <source>
        <dbReference type="EMBL" id="MBB5351534.1"/>
    </source>
</evidence>
<keyword evidence="7" id="KW-0862">Zinc</keyword>
<protein>
    <submittedName>
        <fullName evidence="10">Allantoate deiminase</fullName>
        <ecNumber evidence="10">3.5.3.9</ecNumber>
    </submittedName>
</protein>
<name>A0A840V7H4_9BACT</name>
<feature type="binding site" evidence="7">
    <location>
        <position position="185"/>
    </location>
    <ligand>
        <name>Zn(2+)</name>
        <dbReference type="ChEBI" id="CHEBI:29105"/>
        <label>1</label>
    </ligand>
</feature>
<evidence type="ECO:0000256" key="2">
    <source>
        <dbReference type="ARBA" id="ARBA00006153"/>
    </source>
</evidence>
<proteinExistence type="inferred from homology"/>
<evidence type="ECO:0000256" key="8">
    <source>
        <dbReference type="PIRSR" id="PIRSR001235-2"/>
    </source>
</evidence>
<feature type="binding site" evidence="8">
    <location>
        <position position="282"/>
    </location>
    <ligand>
        <name>allantoate</name>
        <dbReference type="ChEBI" id="CHEBI:17536"/>
    </ligand>
</feature>